<evidence type="ECO:0000313" key="2">
    <source>
        <dbReference type="Proteomes" id="UP000276215"/>
    </source>
</evidence>
<dbReference type="AlphaFoldDB" id="A0A3N4K0G6"/>
<dbReference type="SUPFAM" id="SSF55205">
    <property type="entry name" value="EPT/RTPC-like"/>
    <property type="match status" value="1"/>
</dbReference>
<sequence length="73" mass="8059">MRAPIHILGSTLEGGGQILRIFLAVSSRLTLPITIDRINESHAGKKRSQVPAPRMRPILRIGDGCARFGRREV</sequence>
<dbReference type="Gene3D" id="3.65.10.20">
    <property type="entry name" value="RNA 3'-terminal phosphate cyclase domain"/>
    <property type="match status" value="1"/>
</dbReference>
<accession>A0A3N4K0G6</accession>
<keyword evidence="2" id="KW-1185">Reference proteome</keyword>
<dbReference type="GO" id="GO:0003824">
    <property type="term" value="F:catalytic activity"/>
    <property type="evidence" value="ECO:0007669"/>
    <property type="project" value="InterPro"/>
</dbReference>
<gene>
    <name evidence="1" type="ORF">L873DRAFT_1802729</name>
</gene>
<dbReference type="OrthoDB" id="25029at2759"/>
<dbReference type="EMBL" id="ML120370">
    <property type="protein sequence ID" value="RPB01901.1"/>
    <property type="molecule type" value="Genomic_DNA"/>
</dbReference>
<organism evidence="1 2">
    <name type="scientific">Choiromyces venosus 120613-1</name>
    <dbReference type="NCBI Taxonomy" id="1336337"/>
    <lineage>
        <taxon>Eukaryota</taxon>
        <taxon>Fungi</taxon>
        <taxon>Dikarya</taxon>
        <taxon>Ascomycota</taxon>
        <taxon>Pezizomycotina</taxon>
        <taxon>Pezizomycetes</taxon>
        <taxon>Pezizales</taxon>
        <taxon>Tuberaceae</taxon>
        <taxon>Choiromyces</taxon>
    </lineage>
</organism>
<evidence type="ECO:0000313" key="1">
    <source>
        <dbReference type="EMBL" id="RPB01901.1"/>
    </source>
</evidence>
<dbReference type="Proteomes" id="UP000276215">
    <property type="component" value="Unassembled WGS sequence"/>
</dbReference>
<name>A0A3N4K0G6_9PEZI</name>
<reference evidence="1 2" key="1">
    <citation type="journal article" date="2018" name="Nat. Ecol. Evol.">
        <title>Pezizomycetes genomes reveal the molecular basis of ectomycorrhizal truffle lifestyle.</title>
        <authorList>
            <person name="Murat C."/>
            <person name="Payen T."/>
            <person name="Noel B."/>
            <person name="Kuo A."/>
            <person name="Morin E."/>
            <person name="Chen J."/>
            <person name="Kohler A."/>
            <person name="Krizsan K."/>
            <person name="Balestrini R."/>
            <person name="Da Silva C."/>
            <person name="Montanini B."/>
            <person name="Hainaut M."/>
            <person name="Levati E."/>
            <person name="Barry K.W."/>
            <person name="Belfiori B."/>
            <person name="Cichocki N."/>
            <person name="Clum A."/>
            <person name="Dockter R.B."/>
            <person name="Fauchery L."/>
            <person name="Guy J."/>
            <person name="Iotti M."/>
            <person name="Le Tacon F."/>
            <person name="Lindquist E.A."/>
            <person name="Lipzen A."/>
            <person name="Malagnac F."/>
            <person name="Mello A."/>
            <person name="Molinier V."/>
            <person name="Miyauchi S."/>
            <person name="Poulain J."/>
            <person name="Riccioni C."/>
            <person name="Rubini A."/>
            <person name="Sitrit Y."/>
            <person name="Splivallo R."/>
            <person name="Traeger S."/>
            <person name="Wang M."/>
            <person name="Zifcakova L."/>
            <person name="Wipf D."/>
            <person name="Zambonelli A."/>
            <person name="Paolocci F."/>
            <person name="Nowrousian M."/>
            <person name="Ottonello S."/>
            <person name="Baldrian P."/>
            <person name="Spatafora J.W."/>
            <person name="Henrissat B."/>
            <person name="Nagy L.G."/>
            <person name="Aury J.M."/>
            <person name="Wincker P."/>
            <person name="Grigoriev I.V."/>
            <person name="Bonfante P."/>
            <person name="Martin F.M."/>
        </authorList>
    </citation>
    <scope>NUCLEOTIDE SEQUENCE [LARGE SCALE GENOMIC DNA]</scope>
    <source>
        <strain evidence="1 2">120613-1</strain>
    </source>
</reference>
<dbReference type="InterPro" id="IPR013792">
    <property type="entry name" value="RNA3'P_cycl/enolpyr_Trfase_a/b"/>
</dbReference>
<dbReference type="InterPro" id="IPR037136">
    <property type="entry name" value="RNA3'_phos_cyclase_dom_sf"/>
</dbReference>
<evidence type="ECO:0008006" key="3">
    <source>
        <dbReference type="Google" id="ProtNLM"/>
    </source>
</evidence>
<protein>
    <recommendedName>
        <fullName evidence="3">RNA 3'-terminal-phosphate cyclase (ATP)</fullName>
    </recommendedName>
</protein>
<proteinExistence type="predicted"/>